<dbReference type="WBParaSite" id="HDID_0001099301-mRNA-1">
    <property type="protein sequence ID" value="HDID_0001099301-mRNA-1"/>
    <property type="gene ID" value="HDID_0001099301"/>
</dbReference>
<protein>
    <submittedName>
        <fullName evidence="4">Reverse transcriptase domain-containing protein</fullName>
    </submittedName>
</protein>
<dbReference type="Gene3D" id="3.10.10.10">
    <property type="entry name" value="HIV Type 1 Reverse Transcriptase, subunit A, domain 1"/>
    <property type="match status" value="1"/>
</dbReference>
<dbReference type="STRING" id="6216.A0A0R3SYZ7"/>
<organism evidence="4">
    <name type="scientific">Hymenolepis diminuta</name>
    <name type="common">Rat tapeworm</name>
    <dbReference type="NCBI Taxonomy" id="6216"/>
    <lineage>
        <taxon>Eukaryota</taxon>
        <taxon>Metazoa</taxon>
        <taxon>Spiralia</taxon>
        <taxon>Lophotrochozoa</taxon>
        <taxon>Platyhelminthes</taxon>
        <taxon>Cestoda</taxon>
        <taxon>Eucestoda</taxon>
        <taxon>Cyclophyllidea</taxon>
        <taxon>Hymenolepididae</taxon>
        <taxon>Hymenolepis</taxon>
    </lineage>
</organism>
<accession>A0A0R3SYZ7</accession>
<dbReference type="OrthoDB" id="10068977at2759"/>
<reference evidence="2 3" key="2">
    <citation type="submission" date="2018-11" db="EMBL/GenBank/DDBJ databases">
        <authorList>
            <consortium name="Pathogen Informatics"/>
        </authorList>
    </citation>
    <scope>NUCLEOTIDE SEQUENCE [LARGE SCALE GENOMIC DNA]</scope>
</reference>
<dbReference type="PANTHER" id="PTHR37984">
    <property type="entry name" value="PROTEIN CBG26694"/>
    <property type="match status" value="1"/>
</dbReference>
<evidence type="ECO:0000313" key="4">
    <source>
        <dbReference type="WBParaSite" id="HDID_0001099301-mRNA-1"/>
    </source>
</evidence>
<dbReference type="PANTHER" id="PTHR37984:SF5">
    <property type="entry name" value="PROTEIN NYNRIN-LIKE"/>
    <property type="match status" value="1"/>
</dbReference>
<sequence length="193" mass="22085">MMKRFPTVFEDTLGKRTQATTRLILKPGANCVLHPKRQAPIVAMIMVEDGLIRLEQMGILQPVAYSKWAAPIVVIRKANGHSLHDPEWWKFLREMDLSDAYLQVEVEPENHELLTINTHRGLFQYIRLPLPIKTAPAIFQHIIHNMISGLEGTAAHLKDIIVVGESEEKLQGRVEKLLERIEKYGFHLLPNLC</sequence>
<dbReference type="InterPro" id="IPR000477">
    <property type="entry name" value="RT_dom"/>
</dbReference>
<feature type="domain" description="Reverse transcriptase" evidence="1">
    <location>
        <begin position="87"/>
        <end position="188"/>
    </location>
</feature>
<dbReference type="InterPro" id="IPR043502">
    <property type="entry name" value="DNA/RNA_pol_sf"/>
</dbReference>
<proteinExistence type="predicted"/>
<dbReference type="InterPro" id="IPR043128">
    <property type="entry name" value="Rev_trsase/Diguanyl_cyclase"/>
</dbReference>
<evidence type="ECO:0000313" key="2">
    <source>
        <dbReference type="EMBL" id="VDL64520.1"/>
    </source>
</evidence>
<evidence type="ECO:0000313" key="3">
    <source>
        <dbReference type="Proteomes" id="UP000274504"/>
    </source>
</evidence>
<evidence type="ECO:0000259" key="1">
    <source>
        <dbReference type="Pfam" id="PF00078"/>
    </source>
</evidence>
<dbReference type="Pfam" id="PF00078">
    <property type="entry name" value="RVT_1"/>
    <property type="match status" value="1"/>
</dbReference>
<gene>
    <name evidence="2" type="ORF">HDID_LOCUS10990</name>
</gene>
<dbReference type="InterPro" id="IPR050951">
    <property type="entry name" value="Retrovirus_Pol_polyprotein"/>
</dbReference>
<name>A0A0R3SYZ7_HYMDI</name>
<dbReference type="AlphaFoldDB" id="A0A0R3SYZ7"/>
<reference evidence="4" key="1">
    <citation type="submission" date="2017-02" db="UniProtKB">
        <authorList>
            <consortium name="WormBaseParasite"/>
        </authorList>
    </citation>
    <scope>IDENTIFICATION</scope>
</reference>
<dbReference type="EMBL" id="UYSG01012249">
    <property type="protein sequence ID" value="VDL64520.1"/>
    <property type="molecule type" value="Genomic_DNA"/>
</dbReference>
<dbReference type="Gene3D" id="3.30.70.270">
    <property type="match status" value="1"/>
</dbReference>
<dbReference type="Proteomes" id="UP000274504">
    <property type="component" value="Unassembled WGS sequence"/>
</dbReference>
<dbReference type="SUPFAM" id="SSF56672">
    <property type="entry name" value="DNA/RNA polymerases"/>
    <property type="match status" value="1"/>
</dbReference>